<dbReference type="Pfam" id="PF06985">
    <property type="entry name" value="HET"/>
    <property type="match status" value="1"/>
</dbReference>
<feature type="transmembrane region" description="Helical" evidence="1">
    <location>
        <begin position="76"/>
        <end position="100"/>
    </location>
</feature>
<dbReference type="Proteomes" id="UP001239445">
    <property type="component" value="Unassembled WGS sequence"/>
</dbReference>
<dbReference type="InterPro" id="IPR010730">
    <property type="entry name" value="HET"/>
</dbReference>
<dbReference type="AlphaFoldDB" id="A0AAJ0FA24"/>
<protein>
    <submittedName>
        <fullName evidence="3">Heterokaryon incompatibility</fullName>
    </submittedName>
</protein>
<keyword evidence="1" id="KW-0812">Transmembrane</keyword>
<dbReference type="InterPro" id="IPR052895">
    <property type="entry name" value="HetReg/Transcr_Mod"/>
</dbReference>
<feature type="transmembrane region" description="Helical" evidence="1">
    <location>
        <begin position="322"/>
        <end position="345"/>
    </location>
</feature>
<comment type="caution">
    <text evidence="3">The sequence shown here is derived from an EMBL/GenBank/DDBJ whole genome shotgun (WGS) entry which is preliminary data.</text>
</comment>
<evidence type="ECO:0000256" key="1">
    <source>
        <dbReference type="SAM" id="Phobius"/>
    </source>
</evidence>
<evidence type="ECO:0000313" key="4">
    <source>
        <dbReference type="Proteomes" id="UP001239445"/>
    </source>
</evidence>
<dbReference type="PANTHER" id="PTHR24148">
    <property type="entry name" value="ANKYRIN REPEAT DOMAIN-CONTAINING PROTEIN 39 HOMOLOG-RELATED"/>
    <property type="match status" value="1"/>
</dbReference>
<gene>
    <name evidence="3" type="ORF">QBC47DRAFT_372754</name>
</gene>
<keyword evidence="1" id="KW-0472">Membrane</keyword>
<feature type="transmembrane region" description="Helical" evidence="1">
    <location>
        <begin position="112"/>
        <end position="130"/>
    </location>
</feature>
<feature type="transmembrane region" description="Helical" evidence="1">
    <location>
        <begin position="14"/>
        <end position="39"/>
    </location>
</feature>
<proteinExistence type="predicted"/>
<evidence type="ECO:0000313" key="3">
    <source>
        <dbReference type="EMBL" id="KAK1759672.1"/>
    </source>
</evidence>
<organism evidence="3 4">
    <name type="scientific">Echria macrotheca</name>
    <dbReference type="NCBI Taxonomy" id="438768"/>
    <lineage>
        <taxon>Eukaryota</taxon>
        <taxon>Fungi</taxon>
        <taxon>Dikarya</taxon>
        <taxon>Ascomycota</taxon>
        <taxon>Pezizomycotina</taxon>
        <taxon>Sordariomycetes</taxon>
        <taxon>Sordariomycetidae</taxon>
        <taxon>Sordariales</taxon>
        <taxon>Schizotheciaceae</taxon>
        <taxon>Echria</taxon>
    </lineage>
</organism>
<keyword evidence="1" id="KW-1133">Transmembrane helix</keyword>
<dbReference type="PANTHER" id="PTHR24148:SF64">
    <property type="entry name" value="HETEROKARYON INCOMPATIBILITY DOMAIN-CONTAINING PROTEIN"/>
    <property type="match status" value="1"/>
</dbReference>
<feature type="domain" description="Heterokaryon incompatibility" evidence="2">
    <location>
        <begin position="251"/>
        <end position="402"/>
    </location>
</feature>
<keyword evidence="4" id="KW-1185">Reference proteome</keyword>
<feature type="transmembrane region" description="Helical" evidence="1">
    <location>
        <begin position="136"/>
        <end position="159"/>
    </location>
</feature>
<name>A0AAJ0FA24_9PEZI</name>
<evidence type="ECO:0000259" key="2">
    <source>
        <dbReference type="Pfam" id="PF06985"/>
    </source>
</evidence>
<accession>A0AAJ0FA24</accession>
<reference evidence="3" key="1">
    <citation type="submission" date="2023-06" db="EMBL/GenBank/DDBJ databases">
        <title>Genome-scale phylogeny and comparative genomics of the fungal order Sordariales.</title>
        <authorList>
            <consortium name="Lawrence Berkeley National Laboratory"/>
            <person name="Hensen N."/>
            <person name="Bonometti L."/>
            <person name="Westerberg I."/>
            <person name="Brannstrom I.O."/>
            <person name="Guillou S."/>
            <person name="Cros-Aarteil S."/>
            <person name="Calhoun S."/>
            <person name="Haridas S."/>
            <person name="Kuo A."/>
            <person name="Mondo S."/>
            <person name="Pangilinan J."/>
            <person name="Riley R."/>
            <person name="Labutti K."/>
            <person name="Andreopoulos B."/>
            <person name="Lipzen A."/>
            <person name="Chen C."/>
            <person name="Yanf M."/>
            <person name="Daum C."/>
            <person name="Ng V."/>
            <person name="Clum A."/>
            <person name="Steindorff A."/>
            <person name="Ohm R."/>
            <person name="Martin F."/>
            <person name="Silar P."/>
            <person name="Natvig D."/>
            <person name="Lalanne C."/>
            <person name="Gautier V."/>
            <person name="Ament-Velasquez S.L."/>
            <person name="Kruys A."/>
            <person name="Hutchinson M.I."/>
            <person name="Powell A.J."/>
            <person name="Barry K."/>
            <person name="Miller A.N."/>
            <person name="Grigoriev I.V."/>
            <person name="Debuchy R."/>
            <person name="Gladieux P."/>
            <person name="Thoren M.H."/>
            <person name="Johannesson H."/>
        </authorList>
    </citation>
    <scope>NUCLEOTIDE SEQUENCE</scope>
    <source>
        <strain evidence="3">PSN4</strain>
    </source>
</reference>
<dbReference type="Pfam" id="PF26639">
    <property type="entry name" value="Het-6_barrel"/>
    <property type="match status" value="1"/>
</dbReference>
<sequence length="859" mass="95369">MAAQNTTGWLTPSIHAFIANLIWTRCGLLINLLLLPLWFPQPAIKVAKSYICVWTAGFVDWLYLETDPDLQSSIVYMAIFMSTLGGIYLPSALVPFGWLVMKSAVVWSWNNMPVVITFGLVFGTSCWYFPTALRRLVGAMFNAVTLWSLILLNSAMYYAMASPRIASRHAAAVVARIHNIIWTCWAASVSAKYASMPPPPGPFSYLADGPGFDAASEIRLLELQRRVPFLPLSAKLVSYPLRGGTRTPPPYHAISYVWAHGPQDMRTMLLNGKIFRVRGNVHDILLSCSSFYGPRLVWIDTICINQGDEDEKTRQVREMQTIYARAAHVIICLGGTWAAPALSLVTELQWVQKMWGADYLRGHVAQFRERCRIDPYLRARVRGLVGDIMGHPWFSRVWVVQEAVVAKNATFFYGGAPIQWSELYGWQRTLCDGPVLTSLVGVLSMSSPSRGPLGSAISGFLGFLSMSFIVAYRMEYFHLGPNRLGHVLRVFGDKDAGEALDKVFALVGMTAESEDERLKNLINYKRPREEALLDVANYLLDTGQTLDVIDLTGLRQPGRIPSLPSWAVDWTATRSGMPLNNPFAPQHLKYSASGEKPSNVRRRGDSRNEILVDGQAFDRVAWILPLPEITPAAADDFSAVTALGNYASEALELARQHVPDPYPHSRRTDGTQQDLEEAAWRTLIGDRTQSARPAPESCGRTIKTMSGLLRDLDRLQVQHGGGDPSSIFTDGLLPSSQIQSQLGVTPERQAEIQRAVEEFNNMDLLFDFGKGSITFMFCVTEKNRYIAMVPNVSRPGDTICLLYGVSVPCVLREFDEEGKKDGKLDGGRNKYQLVGDAYVHGVMDGEALGSGDETTFCLC</sequence>
<dbReference type="EMBL" id="MU839828">
    <property type="protein sequence ID" value="KAK1759672.1"/>
    <property type="molecule type" value="Genomic_DNA"/>
</dbReference>